<comment type="subcellular location">
    <subcellularLocation>
        <location evidence="1">Membrane</location>
        <topology evidence="1">Multi-pass membrane protein</topology>
    </subcellularLocation>
</comment>
<feature type="transmembrane region" description="Helical" evidence="7">
    <location>
        <begin position="70"/>
        <end position="90"/>
    </location>
</feature>
<feature type="transmembrane region" description="Helical" evidence="7">
    <location>
        <begin position="400"/>
        <end position="422"/>
    </location>
</feature>
<dbReference type="CDD" id="cd17328">
    <property type="entry name" value="MFS_spinster_like"/>
    <property type="match status" value="1"/>
</dbReference>
<evidence type="ECO:0000313" key="12">
    <source>
        <dbReference type="Proteomes" id="UP000321514"/>
    </source>
</evidence>
<sequence length="433" mass="44945">MSAPSVSVSPPPSPSPSPTSTPVAPAANAGYALLILTLINLVNYLDRYIVAVALPGIQQEFGINDTQSGLLGTMFIVVFMLASPLGGFLGDRYPRKFLVAGGVLLWSLATGASGLATSFIALLVARAVIGIGEAGYGAVAPSIISDLYPRDRRTRMLALFYIAIPVGAAAGYGLGGWLTQKYSWHVAFFAGGVPGLILGAMAFFMPEPQRGAMDGPDAQVKLPFMVGLRGLGRNAAFWAVTAGYTLMTFSIGGLGFWMPTYLVRERAMSADSSGFLFGAITAVAGLLGTVAGGWLGDKLDRKREGGGLWMSGIGLLLAAPCMYLAVHLKDVGPTFAAIGAAQFLIFLNSGPINAAIVNCVPPAFRAFAMGLNVLCIHLLGDAISPTLIGNIADASNLRTAIAVNALPVLLGGLALLVGARLFRDAVPRERATA</sequence>
<evidence type="ECO:0000256" key="6">
    <source>
        <dbReference type="SAM" id="MobiDB-lite"/>
    </source>
</evidence>
<evidence type="ECO:0000256" key="5">
    <source>
        <dbReference type="ARBA" id="ARBA00023136"/>
    </source>
</evidence>
<evidence type="ECO:0000313" key="10">
    <source>
        <dbReference type="EMBL" id="SET48245.1"/>
    </source>
</evidence>
<dbReference type="Gene3D" id="1.20.1250.20">
    <property type="entry name" value="MFS general substrate transporter like domains"/>
    <property type="match status" value="1"/>
</dbReference>
<organism evidence="9 12">
    <name type="scientific">Myxococcus fulvus</name>
    <dbReference type="NCBI Taxonomy" id="33"/>
    <lineage>
        <taxon>Bacteria</taxon>
        <taxon>Pseudomonadati</taxon>
        <taxon>Myxococcota</taxon>
        <taxon>Myxococcia</taxon>
        <taxon>Myxococcales</taxon>
        <taxon>Cystobacterineae</taxon>
        <taxon>Myxococcaceae</taxon>
        <taxon>Myxococcus</taxon>
    </lineage>
</organism>
<keyword evidence="4 7" id="KW-1133">Transmembrane helix</keyword>
<dbReference type="RefSeq" id="WP_074950655.1">
    <property type="nucleotide sequence ID" value="NZ_BJXR01000016.1"/>
</dbReference>
<evidence type="ECO:0000313" key="11">
    <source>
        <dbReference type="Proteomes" id="UP000183760"/>
    </source>
</evidence>
<feature type="transmembrane region" description="Helical" evidence="7">
    <location>
        <begin position="363"/>
        <end position="380"/>
    </location>
</feature>
<proteinExistence type="predicted"/>
<dbReference type="PANTHER" id="PTHR23505">
    <property type="entry name" value="SPINSTER"/>
    <property type="match status" value="1"/>
</dbReference>
<feature type="transmembrane region" description="Helical" evidence="7">
    <location>
        <begin position="334"/>
        <end position="356"/>
    </location>
</feature>
<dbReference type="EMBL" id="FOIB01000002">
    <property type="protein sequence ID" value="SET48245.1"/>
    <property type="molecule type" value="Genomic_DNA"/>
</dbReference>
<evidence type="ECO:0000259" key="8">
    <source>
        <dbReference type="PROSITE" id="PS50850"/>
    </source>
</evidence>
<keyword evidence="5 7" id="KW-0472">Membrane</keyword>
<dbReference type="InterPro" id="IPR044770">
    <property type="entry name" value="MFS_spinster-like"/>
</dbReference>
<reference evidence="10 11" key="1">
    <citation type="submission" date="2016-10" db="EMBL/GenBank/DDBJ databases">
        <authorList>
            <person name="Varghese N."/>
            <person name="Submissions S."/>
        </authorList>
    </citation>
    <scope>NUCLEOTIDE SEQUENCE [LARGE SCALE GENOMIC DNA]</scope>
    <source>
        <strain evidence="10 11">DSM 16525</strain>
    </source>
</reference>
<gene>
    <name evidence="9" type="ORF">MFU01_14890</name>
    <name evidence="10" type="ORF">SAMN05443572_102437</name>
</gene>
<dbReference type="GO" id="GO:0022857">
    <property type="term" value="F:transmembrane transporter activity"/>
    <property type="evidence" value="ECO:0007669"/>
    <property type="project" value="InterPro"/>
</dbReference>
<feature type="transmembrane region" description="Helical" evidence="7">
    <location>
        <begin position="156"/>
        <end position="178"/>
    </location>
</feature>
<accession>A0A511SYB4</accession>
<dbReference type="PANTHER" id="PTHR23505:SF79">
    <property type="entry name" value="PROTEIN SPINSTER"/>
    <property type="match status" value="1"/>
</dbReference>
<dbReference type="InterPro" id="IPR036259">
    <property type="entry name" value="MFS_trans_sf"/>
</dbReference>
<evidence type="ECO:0000256" key="2">
    <source>
        <dbReference type="ARBA" id="ARBA00022448"/>
    </source>
</evidence>
<evidence type="ECO:0000256" key="4">
    <source>
        <dbReference type="ARBA" id="ARBA00022989"/>
    </source>
</evidence>
<feature type="transmembrane region" description="Helical" evidence="7">
    <location>
        <begin position="184"/>
        <end position="204"/>
    </location>
</feature>
<evidence type="ECO:0000256" key="1">
    <source>
        <dbReference type="ARBA" id="ARBA00004141"/>
    </source>
</evidence>
<dbReference type="PROSITE" id="PS50850">
    <property type="entry name" value="MFS"/>
    <property type="match status" value="1"/>
</dbReference>
<evidence type="ECO:0000256" key="7">
    <source>
        <dbReference type="SAM" id="Phobius"/>
    </source>
</evidence>
<dbReference type="Proteomes" id="UP000321514">
    <property type="component" value="Unassembled WGS sequence"/>
</dbReference>
<keyword evidence="3 7" id="KW-0812">Transmembrane</keyword>
<feature type="transmembrane region" description="Helical" evidence="7">
    <location>
        <begin position="308"/>
        <end position="328"/>
    </location>
</feature>
<dbReference type="EMBL" id="BJXR01000016">
    <property type="protein sequence ID" value="GEN06452.1"/>
    <property type="molecule type" value="Genomic_DNA"/>
</dbReference>
<evidence type="ECO:0000313" key="9">
    <source>
        <dbReference type="EMBL" id="GEN06452.1"/>
    </source>
</evidence>
<evidence type="ECO:0000256" key="3">
    <source>
        <dbReference type="ARBA" id="ARBA00022692"/>
    </source>
</evidence>
<feature type="transmembrane region" description="Helical" evidence="7">
    <location>
        <begin position="97"/>
        <end position="117"/>
    </location>
</feature>
<reference evidence="9 12" key="2">
    <citation type="submission" date="2019-07" db="EMBL/GenBank/DDBJ databases">
        <title>Whole genome shotgun sequence of Myxococcus fulvus NBRC 100333.</title>
        <authorList>
            <person name="Hosoyama A."/>
            <person name="Uohara A."/>
            <person name="Ohji S."/>
            <person name="Ichikawa N."/>
        </authorList>
    </citation>
    <scope>NUCLEOTIDE SEQUENCE [LARGE SCALE GENOMIC DNA]</scope>
    <source>
        <strain evidence="9 12">NBRC 100333</strain>
    </source>
</reference>
<feature type="compositionally biased region" description="Pro residues" evidence="6">
    <location>
        <begin position="9"/>
        <end position="19"/>
    </location>
</feature>
<name>A0A511SYB4_MYXFU</name>
<keyword evidence="2" id="KW-0813">Transport</keyword>
<dbReference type="STRING" id="1334629.MFUL124B02_33465"/>
<feature type="domain" description="Major facilitator superfamily (MFS) profile" evidence="8">
    <location>
        <begin position="32"/>
        <end position="430"/>
    </location>
</feature>
<dbReference type="InterPro" id="IPR020846">
    <property type="entry name" value="MFS_dom"/>
</dbReference>
<feature type="region of interest" description="Disordered" evidence="6">
    <location>
        <begin position="1"/>
        <end position="21"/>
    </location>
</feature>
<feature type="transmembrane region" description="Helical" evidence="7">
    <location>
        <begin position="235"/>
        <end position="255"/>
    </location>
</feature>
<dbReference type="Pfam" id="PF07690">
    <property type="entry name" value="MFS_1"/>
    <property type="match status" value="1"/>
</dbReference>
<keyword evidence="11" id="KW-1185">Reference proteome</keyword>
<dbReference type="Proteomes" id="UP000183760">
    <property type="component" value="Unassembled WGS sequence"/>
</dbReference>
<dbReference type="AlphaFoldDB" id="A0A511SYB4"/>
<comment type="caution">
    <text evidence="9">The sequence shown here is derived from an EMBL/GenBank/DDBJ whole genome shotgun (WGS) entry which is preliminary data.</text>
</comment>
<protein>
    <submittedName>
        <fullName evidence="9">MFS transporter</fullName>
    </submittedName>
    <submittedName>
        <fullName evidence="10">Sugar phosphate permease</fullName>
    </submittedName>
</protein>
<feature type="transmembrane region" description="Helical" evidence="7">
    <location>
        <begin position="275"/>
        <end position="296"/>
    </location>
</feature>
<dbReference type="GO" id="GO:0016020">
    <property type="term" value="C:membrane"/>
    <property type="evidence" value="ECO:0007669"/>
    <property type="project" value="UniProtKB-SubCell"/>
</dbReference>
<dbReference type="SUPFAM" id="SSF103473">
    <property type="entry name" value="MFS general substrate transporter"/>
    <property type="match status" value="1"/>
</dbReference>
<dbReference type="InterPro" id="IPR011701">
    <property type="entry name" value="MFS"/>
</dbReference>